<evidence type="ECO:0000259" key="3">
    <source>
        <dbReference type="Pfam" id="PF01467"/>
    </source>
</evidence>
<sequence length="145" mass="17124">MPHSSGKYNIGYVTGVFDLFHIGHLNILRRSKERCEYLIAGVLTDELAERDKKKKPFISFEERLAIVQQIKYVDRVIAVDFNNTNKIEAWKQLRYDCHFSGNDHEEEWYWLQKQLQTLGSNMEFIPYTESTSSTKLQQMINMTLI</sequence>
<dbReference type="PANTHER" id="PTHR43793:SF1">
    <property type="entry name" value="FAD SYNTHASE"/>
    <property type="match status" value="1"/>
</dbReference>
<protein>
    <submittedName>
        <fullName evidence="4">Glycerol-3-phosphate cytidylyltransferase</fullName>
    </submittedName>
</protein>
<keyword evidence="2 4" id="KW-0548">Nucleotidyltransferase</keyword>
<dbReference type="STRING" id="1844972.A7K91_06170"/>
<dbReference type="SUPFAM" id="SSF52374">
    <property type="entry name" value="Nucleotidylyl transferase"/>
    <property type="match status" value="1"/>
</dbReference>
<dbReference type="GO" id="GO:0016779">
    <property type="term" value="F:nucleotidyltransferase activity"/>
    <property type="evidence" value="ECO:0007669"/>
    <property type="project" value="UniProtKB-KW"/>
</dbReference>
<keyword evidence="5" id="KW-1185">Reference proteome</keyword>
<dbReference type="Pfam" id="PF01467">
    <property type="entry name" value="CTP_transf_like"/>
    <property type="match status" value="1"/>
</dbReference>
<evidence type="ECO:0000313" key="5">
    <source>
        <dbReference type="Proteomes" id="UP000092024"/>
    </source>
</evidence>
<dbReference type="Proteomes" id="UP000092024">
    <property type="component" value="Unassembled WGS sequence"/>
</dbReference>
<dbReference type="NCBIfam" id="TIGR00125">
    <property type="entry name" value="cyt_tran_rel"/>
    <property type="match status" value="1"/>
</dbReference>
<dbReference type="EMBL" id="LYPA01000071">
    <property type="protein sequence ID" value="OBR63673.1"/>
    <property type="molecule type" value="Genomic_DNA"/>
</dbReference>
<dbReference type="Gene3D" id="3.40.50.620">
    <property type="entry name" value="HUPs"/>
    <property type="match status" value="1"/>
</dbReference>
<evidence type="ECO:0000256" key="1">
    <source>
        <dbReference type="ARBA" id="ARBA00022679"/>
    </source>
</evidence>
<accession>A0A1A5YDL0</accession>
<evidence type="ECO:0000313" key="4">
    <source>
        <dbReference type="EMBL" id="OBR63673.1"/>
    </source>
</evidence>
<comment type="caution">
    <text evidence="4">The sequence shown here is derived from an EMBL/GenBank/DDBJ whole genome shotgun (WGS) entry which is preliminary data.</text>
</comment>
<dbReference type="InterPro" id="IPR014729">
    <property type="entry name" value="Rossmann-like_a/b/a_fold"/>
</dbReference>
<name>A0A1A5YDL0_9BACL</name>
<reference evidence="4 5" key="1">
    <citation type="submission" date="2016-05" db="EMBL/GenBank/DDBJ databases">
        <title>Paenibacillus oryzae. sp. nov., isolated from the rice root.</title>
        <authorList>
            <person name="Zhang J."/>
            <person name="Zhang X."/>
        </authorList>
    </citation>
    <scope>NUCLEOTIDE SEQUENCE [LARGE SCALE GENOMIC DNA]</scope>
    <source>
        <strain evidence="4 5">1DrF-4</strain>
    </source>
</reference>
<dbReference type="PANTHER" id="PTHR43793">
    <property type="entry name" value="FAD SYNTHASE"/>
    <property type="match status" value="1"/>
</dbReference>
<organism evidence="4 5">
    <name type="scientific">Paenibacillus oryzae</name>
    <dbReference type="NCBI Taxonomy" id="1844972"/>
    <lineage>
        <taxon>Bacteria</taxon>
        <taxon>Bacillati</taxon>
        <taxon>Bacillota</taxon>
        <taxon>Bacilli</taxon>
        <taxon>Bacillales</taxon>
        <taxon>Paenibacillaceae</taxon>
        <taxon>Paenibacillus</taxon>
    </lineage>
</organism>
<evidence type="ECO:0000256" key="2">
    <source>
        <dbReference type="ARBA" id="ARBA00022695"/>
    </source>
</evidence>
<dbReference type="InterPro" id="IPR050385">
    <property type="entry name" value="Archaeal_FAD_synthase"/>
</dbReference>
<feature type="domain" description="Cytidyltransferase-like" evidence="3">
    <location>
        <begin position="13"/>
        <end position="123"/>
    </location>
</feature>
<gene>
    <name evidence="4" type="ORF">A7K91_06170</name>
</gene>
<keyword evidence="1 4" id="KW-0808">Transferase</keyword>
<dbReference type="AlphaFoldDB" id="A0A1A5YDL0"/>
<dbReference type="InterPro" id="IPR004821">
    <property type="entry name" value="Cyt_trans-like"/>
</dbReference>
<proteinExistence type="predicted"/>